<sequence length="403" mass="42242">MGAAGETGTTAAVSKASKGGAAAAAAVIAAPPSTYAEWAAAFQAYYSAAGQPPPGAAFASHPYMWGGQPMMPPYGTPHPQYGAMYHPAGMYAHPAMYGQYGLQSDTMVNSDQTETKPELKDTDSGKNQAQKQSPLKRSQGSKGSLALMIGGKGSDGEKGNGGVVMSQSSNGDENENESGSEGSTGGSEENRNEQHNRQKVNLGEVATDATGVGSYGAHPGQSVSGTHAAGGSLDMSLDHWNAGNAPVKTGKQMSASPSVNATPPADLWLQDEREVKRQRRKQSNRESARRSRLRKQAECEELGARVDTLAVENLALRNELAWFSEECKRLEAANASLVEQMQNTSKGVADTSATPEASAVVGQDAPANKHEETESKSQGNGYVKRTDNTPAGVEREQGEVLPS</sequence>
<dbReference type="CDD" id="cd14702">
    <property type="entry name" value="bZIP_plant_GBF1"/>
    <property type="match status" value="1"/>
</dbReference>
<organism evidence="9 10">
    <name type="scientific">Sphagnum troendelagicum</name>
    <dbReference type="NCBI Taxonomy" id="128251"/>
    <lineage>
        <taxon>Eukaryota</taxon>
        <taxon>Viridiplantae</taxon>
        <taxon>Streptophyta</taxon>
        <taxon>Embryophyta</taxon>
        <taxon>Bryophyta</taxon>
        <taxon>Sphagnophytina</taxon>
        <taxon>Sphagnopsida</taxon>
        <taxon>Sphagnales</taxon>
        <taxon>Sphagnaceae</taxon>
        <taxon>Sphagnum</taxon>
    </lineage>
</organism>
<feature type="compositionally biased region" description="Polar residues" evidence="7">
    <location>
        <begin position="125"/>
        <end position="142"/>
    </location>
</feature>
<name>A0ABP0U6B0_9BRYO</name>
<dbReference type="InterPro" id="IPR046347">
    <property type="entry name" value="bZIP_sf"/>
</dbReference>
<feature type="compositionally biased region" description="Basic and acidic residues" evidence="7">
    <location>
        <begin position="283"/>
        <end position="297"/>
    </location>
</feature>
<reference evidence="9" key="1">
    <citation type="submission" date="2024-02" db="EMBL/GenBank/DDBJ databases">
        <authorList>
            <consortium name="ELIXIR-Norway"/>
            <consortium name="Elixir Norway"/>
        </authorList>
    </citation>
    <scope>NUCLEOTIDE SEQUENCE</scope>
</reference>
<evidence type="ECO:0000256" key="4">
    <source>
        <dbReference type="ARBA" id="ARBA00023125"/>
    </source>
</evidence>
<dbReference type="PROSITE" id="PS50217">
    <property type="entry name" value="BZIP"/>
    <property type="match status" value="1"/>
</dbReference>
<keyword evidence="10" id="KW-1185">Reference proteome</keyword>
<evidence type="ECO:0000256" key="1">
    <source>
        <dbReference type="ARBA" id="ARBA00004123"/>
    </source>
</evidence>
<evidence type="ECO:0000256" key="2">
    <source>
        <dbReference type="ARBA" id="ARBA00007163"/>
    </source>
</evidence>
<evidence type="ECO:0000313" key="10">
    <source>
        <dbReference type="Proteomes" id="UP001497512"/>
    </source>
</evidence>
<dbReference type="SUPFAM" id="SSF57959">
    <property type="entry name" value="Leucine zipper domain"/>
    <property type="match status" value="1"/>
</dbReference>
<evidence type="ECO:0000256" key="7">
    <source>
        <dbReference type="SAM" id="MobiDB-lite"/>
    </source>
</evidence>
<evidence type="ECO:0000256" key="5">
    <source>
        <dbReference type="ARBA" id="ARBA00023163"/>
    </source>
</evidence>
<keyword evidence="6" id="KW-0539">Nucleus</keyword>
<dbReference type="PROSITE" id="PS00036">
    <property type="entry name" value="BZIP_BASIC"/>
    <property type="match status" value="1"/>
</dbReference>
<evidence type="ECO:0000313" key="9">
    <source>
        <dbReference type="EMBL" id="CAK9213119.1"/>
    </source>
</evidence>
<gene>
    <name evidence="9" type="ORF">CSSPTR1EN2_LOCUS11577</name>
</gene>
<protein>
    <recommendedName>
        <fullName evidence="8">BZIP domain-containing protein</fullName>
    </recommendedName>
</protein>
<feature type="compositionally biased region" description="Basic and acidic residues" evidence="7">
    <location>
        <begin position="393"/>
        <end position="403"/>
    </location>
</feature>
<feature type="compositionally biased region" description="Polar residues" evidence="7">
    <location>
        <begin position="342"/>
        <end position="355"/>
    </location>
</feature>
<dbReference type="PANTHER" id="PTHR45967:SF38">
    <property type="entry name" value="G-BOX-BINDING FACTOR 2"/>
    <property type="match status" value="1"/>
</dbReference>
<feature type="region of interest" description="Disordered" evidence="7">
    <location>
        <begin position="342"/>
        <end position="403"/>
    </location>
</feature>
<evidence type="ECO:0000256" key="3">
    <source>
        <dbReference type="ARBA" id="ARBA00023015"/>
    </source>
</evidence>
<feature type="region of interest" description="Disordered" evidence="7">
    <location>
        <begin position="109"/>
        <end position="297"/>
    </location>
</feature>
<dbReference type="Pfam" id="PF07777">
    <property type="entry name" value="MFMR"/>
    <property type="match status" value="1"/>
</dbReference>
<evidence type="ECO:0000259" key="8">
    <source>
        <dbReference type="PROSITE" id="PS50217"/>
    </source>
</evidence>
<dbReference type="PANTHER" id="PTHR45967">
    <property type="entry name" value="G-BOX-BINDING FACTOR 3-RELATED"/>
    <property type="match status" value="1"/>
</dbReference>
<dbReference type="InterPro" id="IPR044827">
    <property type="entry name" value="GBF-like"/>
</dbReference>
<dbReference type="Proteomes" id="UP001497512">
    <property type="component" value="Chromosome 19"/>
</dbReference>
<proteinExistence type="inferred from homology"/>
<dbReference type="InterPro" id="IPR012900">
    <property type="entry name" value="MFMR"/>
</dbReference>
<feature type="compositionally biased region" description="Polar residues" evidence="7">
    <location>
        <begin position="251"/>
        <end position="261"/>
    </location>
</feature>
<keyword evidence="3" id="KW-0805">Transcription regulation</keyword>
<dbReference type="SMART" id="SM00338">
    <property type="entry name" value="BRLZ"/>
    <property type="match status" value="1"/>
</dbReference>
<dbReference type="InterPro" id="IPR045314">
    <property type="entry name" value="bZIP_plant_GBF1"/>
</dbReference>
<dbReference type="Gene3D" id="1.20.5.170">
    <property type="match status" value="1"/>
</dbReference>
<keyword evidence="4" id="KW-0238">DNA-binding</keyword>
<comment type="similarity">
    <text evidence="2">Belongs to the bZIP family.</text>
</comment>
<evidence type="ECO:0000256" key="6">
    <source>
        <dbReference type="ARBA" id="ARBA00023242"/>
    </source>
</evidence>
<dbReference type="InterPro" id="IPR004827">
    <property type="entry name" value="bZIP"/>
</dbReference>
<feature type="domain" description="BZIP" evidence="8">
    <location>
        <begin position="274"/>
        <end position="337"/>
    </location>
</feature>
<accession>A0ABP0U6B0</accession>
<feature type="compositionally biased region" description="Basic and acidic residues" evidence="7">
    <location>
        <begin position="113"/>
        <end position="124"/>
    </location>
</feature>
<keyword evidence="5" id="KW-0804">Transcription</keyword>
<dbReference type="Pfam" id="PF00170">
    <property type="entry name" value="bZIP_1"/>
    <property type="match status" value="1"/>
</dbReference>
<comment type="subcellular location">
    <subcellularLocation>
        <location evidence="1">Nucleus</location>
    </subcellularLocation>
</comment>
<dbReference type="EMBL" id="OZ019911">
    <property type="protein sequence ID" value="CAK9213119.1"/>
    <property type="molecule type" value="Genomic_DNA"/>
</dbReference>